<feature type="domain" description="Aminotransferase class V" evidence="5">
    <location>
        <begin position="18"/>
        <end position="383"/>
    </location>
</feature>
<dbReference type="EMBL" id="QNUL01000030">
    <property type="protein sequence ID" value="REA57157.1"/>
    <property type="molecule type" value="Genomic_DNA"/>
</dbReference>
<comment type="similarity">
    <text evidence="3">Belongs to the class-V pyridoxal-phosphate-dependent aminotransferase family.</text>
</comment>
<keyword evidence="7" id="KW-1185">Reference proteome</keyword>
<organism evidence="6 7">
    <name type="scientific">Dyadobacter luteus</name>
    <dbReference type="NCBI Taxonomy" id="2259619"/>
    <lineage>
        <taxon>Bacteria</taxon>
        <taxon>Pseudomonadati</taxon>
        <taxon>Bacteroidota</taxon>
        <taxon>Cytophagia</taxon>
        <taxon>Cytophagales</taxon>
        <taxon>Spirosomataceae</taxon>
        <taxon>Dyadobacter</taxon>
    </lineage>
</organism>
<evidence type="ECO:0000256" key="3">
    <source>
        <dbReference type="RuleBase" id="RU004075"/>
    </source>
</evidence>
<evidence type="ECO:0000313" key="6">
    <source>
        <dbReference type="EMBL" id="REA57157.1"/>
    </source>
</evidence>
<dbReference type="AlphaFoldDB" id="A0A3D8Y4T9"/>
<dbReference type="Pfam" id="PF00266">
    <property type="entry name" value="Aminotran_5"/>
    <property type="match status" value="1"/>
</dbReference>
<name>A0A3D8Y4T9_9BACT</name>
<reference evidence="6 7" key="1">
    <citation type="submission" date="2018-07" db="EMBL/GenBank/DDBJ databases">
        <title>Dyadobacter roseus sp. nov., isolated from rose rhizosphere soil.</title>
        <authorList>
            <person name="Chen L."/>
        </authorList>
    </citation>
    <scope>NUCLEOTIDE SEQUENCE [LARGE SCALE GENOMIC DNA]</scope>
    <source>
        <strain evidence="6 7">RS19</strain>
    </source>
</reference>
<dbReference type="Gene3D" id="3.40.640.10">
    <property type="entry name" value="Type I PLP-dependent aspartate aminotransferase-like (Major domain)"/>
    <property type="match status" value="1"/>
</dbReference>
<dbReference type="SUPFAM" id="SSF53383">
    <property type="entry name" value="PLP-dependent transferases"/>
    <property type="match status" value="1"/>
</dbReference>
<dbReference type="RefSeq" id="WP_115833624.1">
    <property type="nucleotide sequence ID" value="NZ_QNUL01000030.1"/>
</dbReference>
<keyword evidence="6" id="KW-0032">Aminotransferase</keyword>
<dbReference type="OrthoDB" id="513408at2"/>
<protein>
    <submittedName>
        <fullName evidence="6">Aminotransferase class V-fold PLP-dependent enzyme</fullName>
    </submittedName>
</protein>
<comment type="caution">
    <text evidence="6">The sequence shown here is derived from an EMBL/GenBank/DDBJ whole genome shotgun (WGS) entry which is preliminary data.</text>
</comment>
<keyword evidence="6" id="KW-0808">Transferase</keyword>
<gene>
    <name evidence="6" type="ORF">DSL64_24685</name>
</gene>
<dbReference type="InterPro" id="IPR020578">
    <property type="entry name" value="Aminotrans_V_PyrdxlP_BS"/>
</dbReference>
<dbReference type="Gene3D" id="3.90.1150.10">
    <property type="entry name" value="Aspartate Aminotransferase, domain 1"/>
    <property type="match status" value="1"/>
</dbReference>
<dbReference type="InterPro" id="IPR015422">
    <property type="entry name" value="PyrdxlP-dep_Trfase_small"/>
</dbReference>
<comment type="cofactor">
    <cofactor evidence="1 4">
        <name>pyridoxal 5'-phosphate</name>
        <dbReference type="ChEBI" id="CHEBI:597326"/>
    </cofactor>
</comment>
<evidence type="ECO:0000256" key="1">
    <source>
        <dbReference type="ARBA" id="ARBA00001933"/>
    </source>
</evidence>
<dbReference type="InterPro" id="IPR015424">
    <property type="entry name" value="PyrdxlP-dep_Trfase"/>
</dbReference>
<dbReference type="PANTHER" id="PTHR43586:SF24">
    <property type="entry name" value="BLR4730 PROTEIN"/>
    <property type="match status" value="1"/>
</dbReference>
<evidence type="ECO:0000256" key="2">
    <source>
        <dbReference type="ARBA" id="ARBA00022898"/>
    </source>
</evidence>
<dbReference type="PANTHER" id="PTHR43586">
    <property type="entry name" value="CYSTEINE DESULFURASE"/>
    <property type="match status" value="1"/>
</dbReference>
<keyword evidence="2" id="KW-0663">Pyridoxal phosphate</keyword>
<dbReference type="Proteomes" id="UP000256373">
    <property type="component" value="Unassembled WGS sequence"/>
</dbReference>
<sequence>MLDIQQIRKDTPGCHDKVFFNSASSSLVTQAVADKMTAYLLEEQMHGGYKVVQAYVEAIQDFYTQAARLLNCKDSNIAFSYNATDAYAKALSSIPFRSGDVIITTDYDYISNQLAFLSLKKRFGVQIIRAENRADNSLDIAGFEELIIKHKPILVAVTHVPTNSGLVQDVETVGELCSQYDILYLVDACQSVGQMVVDVQKIRCDFLTATGRKFLRGPRGTGILYVSNKILRENTLPLFPDMCGAEWIDSQHFKIHQTARRFELFDRSYISVIGFAETLKYINHIGIHRIAEYDQQLSQQLRTLLSKNEKIQVLDRGTQLSNIITLNAVSKTIAEVETHLQRNNIYYSVSKLNTVPITETTRKEQFAIRLSPHYFNTPDEIELVATLLETI</sequence>
<dbReference type="InterPro" id="IPR015421">
    <property type="entry name" value="PyrdxlP-dep_Trfase_major"/>
</dbReference>
<evidence type="ECO:0000313" key="7">
    <source>
        <dbReference type="Proteomes" id="UP000256373"/>
    </source>
</evidence>
<accession>A0A3D8Y4T9</accession>
<evidence type="ECO:0000259" key="5">
    <source>
        <dbReference type="Pfam" id="PF00266"/>
    </source>
</evidence>
<dbReference type="InterPro" id="IPR000192">
    <property type="entry name" value="Aminotrans_V_dom"/>
</dbReference>
<evidence type="ECO:0000256" key="4">
    <source>
        <dbReference type="RuleBase" id="RU004504"/>
    </source>
</evidence>
<dbReference type="PROSITE" id="PS00595">
    <property type="entry name" value="AA_TRANSFER_CLASS_5"/>
    <property type="match status" value="1"/>
</dbReference>
<proteinExistence type="inferred from homology"/>
<dbReference type="GO" id="GO:0008483">
    <property type="term" value="F:transaminase activity"/>
    <property type="evidence" value="ECO:0007669"/>
    <property type="project" value="UniProtKB-KW"/>
</dbReference>